<dbReference type="GO" id="GO:0016491">
    <property type="term" value="F:oxidoreductase activity"/>
    <property type="evidence" value="ECO:0007669"/>
    <property type="project" value="InterPro"/>
</dbReference>
<dbReference type="EMBL" id="NPEF01000248">
    <property type="protein sequence ID" value="PJZ91591.1"/>
    <property type="molecule type" value="Genomic_DNA"/>
</dbReference>
<name>A0A2N0B4X9_9LEPT</name>
<reference evidence="2" key="1">
    <citation type="submission" date="2017-07" db="EMBL/GenBank/DDBJ databases">
        <title>Leptospira spp. isolated from tropical soils.</title>
        <authorList>
            <person name="Thibeaux R."/>
            <person name="Iraola G."/>
            <person name="Ferres I."/>
            <person name="Bierque E."/>
            <person name="Girault D."/>
            <person name="Soupe-Gilbert M.-E."/>
            <person name="Picardeau M."/>
            <person name="Goarant C."/>
        </authorList>
    </citation>
    <scope>NUCLEOTIDE SEQUENCE [LARGE SCALE GENOMIC DNA]</scope>
    <source>
        <strain evidence="2">ATI7-C-A5</strain>
    </source>
</reference>
<evidence type="ECO:0000313" key="2">
    <source>
        <dbReference type="EMBL" id="PJZ91591.1"/>
    </source>
</evidence>
<dbReference type="OrthoDB" id="9770329at2"/>
<gene>
    <name evidence="2" type="ORF">CH379_17780</name>
</gene>
<evidence type="ECO:0000259" key="1">
    <source>
        <dbReference type="Pfam" id="PF04116"/>
    </source>
</evidence>
<sequence length="122" mass="13791">MARGKVAFGSDRAPVLGLLTDRVSFLRTLSIRLLHSFLSIFQHANLKTPRWLGFLVHRPENHALHHARGVHSFNYGNTPLFDFIFGTFRNPDSFPQEVGFYEGASLKILDMHLAKDVSKSGK</sequence>
<dbReference type="AlphaFoldDB" id="A0A2N0B4X9"/>
<accession>A0A2N0B4X9</accession>
<dbReference type="InterPro" id="IPR006694">
    <property type="entry name" value="Fatty_acid_hydroxylase"/>
</dbReference>
<comment type="caution">
    <text evidence="2">The sequence shown here is derived from an EMBL/GenBank/DDBJ whole genome shotgun (WGS) entry which is preliminary data.</text>
</comment>
<dbReference type="GO" id="GO:0008610">
    <property type="term" value="P:lipid biosynthetic process"/>
    <property type="evidence" value="ECO:0007669"/>
    <property type="project" value="InterPro"/>
</dbReference>
<dbReference type="GO" id="GO:0005506">
    <property type="term" value="F:iron ion binding"/>
    <property type="evidence" value="ECO:0007669"/>
    <property type="project" value="InterPro"/>
</dbReference>
<protein>
    <recommendedName>
        <fullName evidence="1">Fatty acid hydroxylase domain-containing protein</fullName>
    </recommendedName>
</protein>
<proteinExistence type="predicted"/>
<dbReference type="Pfam" id="PF04116">
    <property type="entry name" value="FA_hydroxylase"/>
    <property type="match status" value="1"/>
</dbReference>
<organism evidence="2">
    <name type="scientific">Leptospira ellisii</name>
    <dbReference type="NCBI Taxonomy" id="2023197"/>
    <lineage>
        <taxon>Bacteria</taxon>
        <taxon>Pseudomonadati</taxon>
        <taxon>Spirochaetota</taxon>
        <taxon>Spirochaetia</taxon>
        <taxon>Leptospirales</taxon>
        <taxon>Leptospiraceae</taxon>
        <taxon>Leptospira</taxon>
    </lineage>
</organism>
<feature type="domain" description="Fatty acid hydroxylase" evidence="1">
    <location>
        <begin position="29"/>
        <end position="87"/>
    </location>
</feature>